<reference evidence="2" key="1">
    <citation type="submission" date="2025-08" db="UniProtKB">
        <authorList>
            <consortium name="Ensembl"/>
        </authorList>
    </citation>
    <scope>IDENTIFICATION</scope>
</reference>
<dbReference type="Pfam" id="PF16297">
    <property type="entry name" value="DUF4939"/>
    <property type="match status" value="1"/>
</dbReference>
<proteinExistence type="predicted"/>
<organism evidence="2 3">
    <name type="scientific">Cyprinus carpio</name>
    <name type="common">Common carp</name>
    <dbReference type="NCBI Taxonomy" id="7962"/>
    <lineage>
        <taxon>Eukaryota</taxon>
        <taxon>Metazoa</taxon>
        <taxon>Chordata</taxon>
        <taxon>Craniata</taxon>
        <taxon>Vertebrata</taxon>
        <taxon>Euteleostomi</taxon>
        <taxon>Actinopterygii</taxon>
        <taxon>Neopterygii</taxon>
        <taxon>Teleostei</taxon>
        <taxon>Ostariophysi</taxon>
        <taxon>Cypriniformes</taxon>
        <taxon>Cyprinidae</taxon>
        <taxon>Cyprininae</taxon>
        <taxon>Cyprinus</taxon>
    </lineage>
</organism>
<evidence type="ECO:0000259" key="1">
    <source>
        <dbReference type="Pfam" id="PF16297"/>
    </source>
</evidence>
<accession>A0A8C1MXH1</accession>
<dbReference type="AlphaFoldDB" id="A0A8C1MXH1"/>
<name>A0A8C1MXH1_CYPCA</name>
<dbReference type="Proteomes" id="UP000694427">
    <property type="component" value="Unplaced"/>
</dbReference>
<dbReference type="InterPro" id="IPR032549">
    <property type="entry name" value="DUF4939"/>
</dbReference>
<reference evidence="2" key="2">
    <citation type="submission" date="2025-09" db="UniProtKB">
        <authorList>
            <consortium name="Ensembl"/>
        </authorList>
    </citation>
    <scope>IDENTIFICATION</scope>
</reference>
<feature type="domain" description="DUF4939" evidence="1">
    <location>
        <begin position="44"/>
        <end position="131"/>
    </location>
</feature>
<evidence type="ECO:0000313" key="2">
    <source>
        <dbReference type="Ensembl" id="ENSCCRP00010082882.1"/>
    </source>
</evidence>
<evidence type="ECO:0000313" key="3">
    <source>
        <dbReference type="Proteomes" id="UP000694427"/>
    </source>
</evidence>
<sequence>SQDGSLAYLSTLMDPLTTSSPEPFANLGNTLRESHLPPTLITTPPACSMARPASFSCEADSCSGILLQSSLYFELQPHLFVTERAKVGFIISLLSGRALQWAETLWNSESPWIHLLDSFVKHFQEVFSQSTTEITVHD</sequence>
<dbReference type="Ensembl" id="ENSCCRT00010091954.1">
    <property type="protein sequence ID" value="ENSCCRP00010082882.1"/>
    <property type="gene ID" value="ENSCCRG00010036239.1"/>
</dbReference>
<protein>
    <recommendedName>
        <fullName evidence="1">DUF4939 domain-containing protein</fullName>
    </recommendedName>
</protein>
<keyword evidence="3" id="KW-1185">Reference proteome</keyword>